<protein>
    <submittedName>
        <fullName evidence="1">Uncharacterized protein</fullName>
    </submittedName>
</protein>
<dbReference type="KEGG" id="mic:Mic7113_0338"/>
<evidence type="ECO:0000313" key="2">
    <source>
        <dbReference type="Proteomes" id="UP000010471"/>
    </source>
</evidence>
<dbReference type="AlphaFoldDB" id="K9W9S9"/>
<gene>
    <name evidence="1" type="ORF">Mic7113_0338</name>
</gene>
<name>K9W9S9_9CYAN</name>
<proteinExistence type="predicted"/>
<dbReference type="Proteomes" id="UP000010471">
    <property type="component" value="Chromosome"/>
</dbReference>
<dbReference type="HOGENOM" id="CLU_2494428_0_0_3"/>
<keyword evidence="2" id="KW-1185">Reference proteome</keyword>
<reference evidence="1 2" key="1">
    <citation type="submission" date="2012-06" db="EMBL/GenBank/DDBJ databases">
        <title>Finished chromosome of genome of Microcoleus sp. PCC 7113.</title>
        <authorList>
            <consortium name="US DOE Joint Genome Institute"/>
            <person name="Gugger M."/>
            <person name="Coursin T."/>
            <person name="Rippka R."/>
            <person name="Tandeau De Marsac N."/>
            <person name="Huntemann M."/>
            <person name="Wei C.-L."/>
            <person name="Han J."/>
            <person name="Detter J.C."/>
            <person name="Han C."/>
            <person name="Tapia R."/>
            <person name="Chen A."/>
            <person name="Kyrpides N."/>
            <person name="Mavromatis K."/>
            <person name="Markowitz V."/>
            <person name="Szeto E."/>
            <person name="Ivanova N."/>
            <person name="Pagani I."/>
            <person name="Pati A."/>
            <person name="Goodwin L."/>
            <person name="Nordberg H.P."/>
            <person name="Cantor M.N."/>
            <person name="Hua S.X."/>
            <person name="Woyke T."/>
            <person name="Kerfeld C.A."/>
        </authorList>
    </citation>
    <scope>NUCLEOTIDE SEQUENCE [LARGE SCALE GENOMIC DNA]</scope>
    <source>
        <strain evidence="1 2">PCC 7113</strain>
    </source>
</reference>
<dbReference type="EMBL" id="CP003630">
    <property type="protein sequence ID" value="AFZ16262.1"/>
    <property type="molecule type" value="Genomic_DNA"/>
</dbReference>
<accession>K9W9S9</accession>
<sequence length="86" mass="10027">MPKRVHHQKKTNEQILMLNKTHYSEFVGIEIVDFFNAESAKDRAEGRRVSVPHFSLISVPVELILPMSNFQDRCSAERKSAIFRIR</sequence>
<evidence type="ECO:0000313" key="1">
    <source>
        <dbReference type="EMBL" id="AFZ16262.1"/>
    </source>
</evidence>
<organism evidence="1 2">
    <name type="scientific">Allocoleopsis franciscana PCC 7113</name>
    <dbReference type="NCBI Taxonomy" id="1173027"/>
    <lineage>
        <taxon>Bacteria</taxon>
        <taxon>Bacillati</taxon>
        <taxon>Cyanobacteriota</taxon>
        <taxon>Cyanophyceae</taxon>
        <taxon>Coleofasciculales</taxon>
        <taxon>Coleofasciculaceae</taxon>
        <taxon>Allocoleopsis</taxon>
        <taxon>Allocoleopsis franciscana</taxon>
    </lineage>
</organism>